<evidence type="ECO:0000313" key="1">
    <source>
        <dbReference type="EMBL" id="CAD8435715.1"/>
    </source>
</evidence>
<dbReference type="InterPro" id="IPR011200">
    <property type="entry name" value="UCP012608"/>
</dbReference>
<accession>A0A7S0CVW8</accession>
<name>A0A7S0CVW8_9EUKA</name>
<dbReference type="AlphaFoldDB" id="A0A7S0CVW8"/>
<sequence length="389" mass="43753">MIGWGTLNRRRLATSLATCLTGAASIRLSFATRQDRPPFYSELLWQANVCETMGSPFTARVLRLLRQNPLKNQLVRNKLEEIKDPHSGYVPLRITGALHHLVITEKDLNLAELYPPNSQLSDRDLLEGIQNAIDSNPEIFLDYLKSPPQTNEVGRSGFILPCLLQASRDFQLPISLLEIGSSAGLNLQLDHFHYTYGQSAWGDCCSSVDITPNMRGEKLPNLSGNLRIISKRGCDLNPIDITDKEARVRLLSYVWPDQLNRKKNLAGALDIAYNHNREYIVEKESAESWVKKELGRDTPGSTKVLFHTVMWTYLPDNIKKDIENSIKKTGAKATIHSPLVHITFEEPTGEKDASRYLTMQSWPGVNGRPAGEKVVLAVGCSHGNWIKWR</sequence>
<dbReference type="Pfam" id="PF10094">
    <property type="entry name" value="DUF2332"/>
    <property type="match status" value="1"/>
</dbReference>
<organism evidence="1">
    <name type="scientific">Amorphochlora amoebiformis</name>
    <dbReference type="NCBI Taxonomy" id="1561963"/>
    <lineage>
        <taxon>Eukaryota</taxon>
        <taxon>Sar</taxon>
        <taxon>Rhizaria</taxon>
        <taxon>Cercozoa</taxon>
        <taxon>Chlorarachniophyceae</taxon>
        <taxon>Amorphochlora</taxon>
    </lineage>
</organism>
<protein>
    <recommendedName>
        <fullName evidence="2">DUF2332 domain-containing protein</fullName>
    </recommendedName>
</protein>
<reference evidence="1" key="1">
    <citation type="submission" date="2021-01" db="EMBL/GenBank/DDBJ databases">
        <authorList>
            <person name="Corre E."/>
            <person name="Pelletier E."/>
            <person name="Niang G."/>
            <person name="Scheremetjew M."/>
            <person name="Finn R."/>
            <person name="Kale V."/>
            <person name="Holt S."/>
            <person name="Cochrane G."/>
            <person name="Meng A."/>
            <person name="Brown T."/>
            <person name="Cohen L."/>
        </authorList>
    </citation>
    <scope>NUCLEOTIDE SEQUENCE</scope>
    <source>
        <strain evidence="1">CCMP2058</strain>
    </source>
</reference>
<evidence type="ECO:0008006" key="2">
    <source>
        <dbReference type="Google" id="ProtNLM"/>
    </source>
</evidence>
<dbReference type="EMBL" id="HBEM01005257">
    <property type="protein sequence ID" value="CAD8435715.1"/>
    <property type="molecule type" value="Transcribed_RNA"/>
</dbReference>
<gene>
    <name evidence="1" type="ORF">LAMO00422_LOCUS3680</name>
</gene>
<proteinExistence type="predicted"/>
<dbReference type="PIRSF" id="PIRSF012608">
    <property type="entry name" value="UCP012608"/>
    <property type="match status" value="1"/>
</dbReference>